<dbReference type="PROSITE" id="PS51257">
    <property type="entry name" value="PROKAR_LIPOPROTEIN"/>
    <property type="match status" value="1"/>
</dbReference>
<evidence type="ECO:0000313" key="3">
    <source>
        <dbReference type="Proteomes" id="UP000698963"/>
    </source>
</evidence>
<evidence type="ECO:0000313" key="2">
    <source>
        <dbReference type="EMBL" id="HJD98162.1"/>
    </source>
</evidence>
<dbReference type="AlphaFoldDB" id="A0A921DTK0"/>
<protein>
    <submittedName>
        <fullName evidence="2">Uncharacterized protein</fullName>
    </submittedName>
</protein>
<name>A0A921DTK0_9BACT</name>
<reference evidence="2" key="1">
    <citation type="journal article" date="2021" name="PeerJ">
        <title>Extensive microbial diversity within the chicken gut microbiome revealed by metagenomics and culture.</title>
        <authorList>
            <person name="Gilroy R."/>
            <person name="Ravi A."/>
            <person name="Getino M."/>
            <person name="Pursley I."/>
            <person name="Horton D.L."/>
            <person name="Alikhan N.F."/>
            <person name="Baker D."/>
            <person name="Gharbi K."/>
            <person name="Hall N."/>
            <person name="Watson M."/>
            <person name="Adriaenssens E.M."/>
            <person name="Foster-Nyarko E."/>
            <person name="Jarju S."/>
            <person name="Secka A."/>
            <person name="Antonio M."/>
            <person name="Oren A."/>
            <person name="Chaudhuri R.R."/>
            <person name="La Ragione R."/>
            <person name="Hildebrand F."/>
            <person name="Pallen M.J."/>
        </authorList>
    </citation>
    <scope>NUCLEOTIDE SEQUENCE</scope>
    <source>
        <strain evidence="2">ChiGjej2B2-19336</strain>
    </source>
</reference>
<dbReference type="EMBL" id="DYZA01000228">
    <property type="protein sequence ID" value="HJD98162.1"/>
    <property type="molecule type" value="Genomic_DNA"/>
</dbReference>
<feature type="chain" id="PRO_5037530884" evidence="1">
    <location>
        <begin position="20"/>
        <end position="255"/>
    </location>
</feature>
<evidence type="ECO:0000256" key="1">
    <source>
        <dbReference type="SAM" id="SignalP"/>
    </source>
</evidence>
<proteinExistence type="predicted"/>
<reference evidence="2" key="2">
    <citation type="submission" date="2021-09" db="EMBL/GenBank/DDBJ databases">
        <authorList>
            <person name="Gilroy R."/>
        </authorList>
    </citation>
    <scope>NUCLEOTIDE SEQUENCE</scope>
    <source>
        <strain evidence="2">ChiGjej2B2-19336</strain>
    </source>
</reference>
<comment type="caution">
    <text evidence="2">The sequence shown here is derived from an EMBL/GenBank/DDBJ whole genome shotgun (WGS) entry which is preliminary data.</text>
</comment>
<gene>
    <name evidence="2" type="ORF">K8W16_11020</name>
</gene>
<keyword evidence="1" id="KW-0732">Signal</keyword>
<dbReference type="Proteomes" id="UP000698963">
    <property type="component" value="Unassembled WGS sequence"/>
</dbReference>
<accession>A0A921DTK0</accession>
<sequence>MRNRVLPVFLCLLALSALALSGCAEMNKAYKETKTFYHTHINRPSTLNTEERTVLEDPQRALVQSVMPIDEELTRLEKALDALATPPDAEAAAGLLRRFPWLSGLAMVAPDGTLGASIPSVPLKQLDYAPLLELAPKALPRDLRASVQDTPLGPEILLARPFLQEDQLQLLLVATFDFRALLPFASSPGNIIVRSADVIIWSGDMDYSATPMASVDWGEYLKEHSDGILTNDNGSMLWISRYLGGKPLVFASPLK</sequence>
<dbReference type="RefSeq" id="WP_304123670.1">
    <property type="nucleotide sequence ID" value="NZ_DYZA01000228.1"/>
</dbReference>
<organism evidence="2 3">
    <name type="scientific">Mailhella massiliensis</name>
    <dbReference type="NCBI Taxonomy" id="1903261"/>
    <lineage>
        <taxon>Bacteria</taxon>
        <taxon>Pseudomonadati</taxon>
        <taxon>Thermodesulfobacteriota</taxon>
        <taxon>Desulfovibrionia</taxon>
        <taxon>Desulfovibrionales</taxon>
        <taxon>Desulfovibrionaceae</taxon>
        <taxon>Mailhella</taxon>
    </lineage>
</organism>
<feature type="signal peptide" evidence="1">
    <location>
        <begin position="1"/>
        <end position="19"/>
    </location>
</feature>